<dbReference type="Proteomes" id="UP000220836">
    <property type="component" value="Unassembled WGS sequence"/>
</dbReference>
<evidence type="ECO:0000259" key="7">
    <source>
        <dbReference type="Pfam" id="PF09924"/>
    </source>
</evidence>
<evidence type="ECO:0000256" key="3">
    <source>
        <dbReference type="ARBA" id="ARBA00022692"/>
    </source>
</evidence>
<keyword evidence="2" id="KW-1003">Cell membrane</keyword>
<evidence type="ECO:0000256" key="5">
    <source>
        <dbReference type="ARBA" id="ARBA00023136"/>
    </source>
</evidence>
<evidence type="ECO:0000256" key="2">
    <source>
        <dbReference type="ARBA" id="ARBA00022475"/>
    </source>
</evidence>
<feature type="region of interest" description="Disordered" evidence="6">
    <location>
        <begin position="1"/>
        <end position="25"/>
    </location>
</feature>
<keyword evidence="5" id="KW-0472">Membrane</keyword>
<keyword evidence="8" id="KW-0808">Transferase</keyword>
<accession>A0A238JPU4</accession>
<evidence type="ECO:0000256" key="1">
    <source>
        <dbReference type="ARBA" id="ARBA00004651"/>
    </source>
</evidence>
<keyword evidence="4" id="KW-1133">Transmembrane helix</keyword>
<dbReference type="InterPro" id="IPR051211">
    <property type="entry name" value="PG_lysyltransferase"/>
</dbReference>
<name>A0A238JPU4_9RHOB</name>
<dbReference type="PANTHER" id="PTHR34697:SF2">
    <property type="entry name" value="PHOSPHATIDYLGLYCEROL LYSYLTRANSFERASE"/>
    <property type="match status" value="1"/>
</dbReference>
<dbReference type="GO" id="GO:0055091">
    <property type="term" value="P:phospholipid homeostasis"/>
    <property type="evidence" value="ECO:0007669"/>
    <property type="project" value="TreeGrafter"/>
</dbReference>
<comment type="subcellular location">
    <subcellularLocation>
        <location evidence="1">Cell membrane</location>
        <topology evidence="1">Multi-pass membrane protein</topology>
    </subcellularLocation>
</comment>
<dbReference type="GO" id="GO:0050071">
    <property type="term" value="F:phosphatidylglycerol lysyltransferase activity"/>
    <property type="evidence" value="ECO:0007669"/>
    <property type="project" value="UniProtKB-EC"/>
</dbReference>
<keyword evidence="9" id="KW-1185">Reference proteome</keyword>
<feature type="compositionally biased region" description="Pro residues" evidence="6">
    <location>
        <begin position="7"/>
        <end position="20"/>
    </location>
</feature>
<reference evidence="8 9" key="1">
    <citation type="submission" date="2017-05" db="EMBL/GenBank/DDBJ databases">
        <authorList>
            <person name="Song R."/>
            <person name="Chenine A.L."/>
            <person name="Ruprecht R.M."/>
        </authorList>
    </citation>
    <scope>NUCLEOTIDE SEQUENCE [LARGE SCALE GENOMIC DNA]</scope>
    <source>
        <strain evidence="8 9">CECT 8663</strain>
    </source>
</reference>
<dbReference type="InterPro" id="IPR016181">
    <property type="entry name" value="Acyl_CoA_acyltransferase"/>
</dbReference>
<sequence length="339" mass="37647">MQALHPPSSPAQTPPPPGPTRGPRAEHCIASQAQTLLVQTPHSAGCVLRTAQTLSLFLGPTHGELQDLLPPLKTLARNQNRVACLYKLAARDAVISRRSKWDIAAVAVEAVIAPQSFTLQGSERRQLRRFLRKSEAAGLDFRQLNTDVAPTDWGLLQDIHQAWEDSHGKERGLTMGRFCPLYLETKPLFAAFHNGQLIAFASAVTESKIMSLDVMRHKQDIPTGTMHGLIHFMIEYARQHGFEEFNLAALPHPNLSKYSRVATGLARFKESFAPTWRPLYMAAPTKAALLIAAADLWQAIHRPDPIVYALEDPWRIDAMLTGEIPKPVVEVQSQTRRSA</sequence>
<organism evidence="8 9">
    <name type="scientific">Pelagimonas varians</name>
    <dbReference type="NCBI Taxonomy" id="696760"/>
    <lineage>
        <taxon>Bacteria</taxon>
        <taxon>Pseudomonadati</taxon>
        <taxon>Pseudomonadota</taxon>
        <taxon>Alphaproteobacteria</taxon>
        <taxon>Rhodobacterales</taxon>
        <taxon>Roseobacteraceae</taxon>
        <taxon>Pelagimonas</taxon>
    </lineage>
</organism>
<evidence type="ECO:0000256" key="4">
    <source>
        <dbReference type="ARBA" id="ARBA00022989"/>
    </source>
</evidence>
<dbReference type="SUPFAM" id="SSF55729">
    <property type="entry name" value="Acyl-CoA N-acyltransferases (Nat)"/>
    <property type="match status" value="1"/>
</dbReference>
<proteinExistence type="predicted"/>
<dbReference type="AlphaFoldDB" id="A0A238JPU4"/>
<gene>
    <name evidence="8" type="primary">mprF</name>
    <name evidence="8" type="ORF">PEV8663_00088</name>
</gene>
<dbReference type="GO" id="GO:0005886">
    <property type="term" value="C:plasma membrane"/>
    <property type="evidence" value="ECO:0007669"/>
    <property type="project" value="UniProtKB-SubCell"/>
</dbReference>
<evidence type="ECO:0000313" key="8">
    <source>
        <dbReference type="EMBL" id="SMX32690.1"/>
    </source>
</evidence>
<dbReference type="EC" id="2.3.2.3" evidence="8"/>
<evidence type="ECO:0000313" key="9">
    <source>
        <dbReference type="Proteomes" id="UP000220836"/>
    </source>
</evidence>
<keyword evidence="3" id="KW-0812">Transmembrane</keyword>
<dbReference type="InterPro" id="IPR024320">
    <property type="entry name" value="LPG_synthase_C"/>
</dbReference>
<dbReference type="Pfam" id="PF09924">
    <property type="entry name" value="LPG_synthase_C"/>
    <property type="match status" value="1"/>
</dbReference>
<protein>
    <submittedName>
        <fullName evidence="8">Phosphatidylglycerol lysyltransferase</fullName>
        <ecNumber evidence="8">2.3.2.3</ecNumber>
    </submittedName>
</protein>
<feature type="domain" description="Phosphatidylglycerol lysyltransferase C-terminal" evidence="7">
    <location>
        <begin position="50"/>
        <end position="282"/>
    </location>
</feature>
<keyword evidence="8" id="KW-0012">Acyltransferase</keyword>
<dbReference type="Gene3D" id="3.40.630.30">
    <property type="match status" value="1"/>
</dbReference>
<dbReference type="RefSeq" id="WP_170125769.1">
    <property type="nucleotide sequence ID" value="NZ_FXYH01000001.1"/>
</dbReference>
<dbReference type="PANTHER" id="PTHR34697">
    <property type="entry name" value="PHOSPHATIDYLGLYCEROL LYSYLTRANSFERASE"/>
    <property type="match status" value="1"/>
</dbReference>
<dbReference type="EMBL" id="FXYH01000001">
    <property type="protein sequence ID" value="SMX32690.1"/>
    <property type="molecule type" value="Genomic_DNA"/>
</dbReference>
<evidence type="ECO:0000256" key="6">
    <source>
        <dbReference type="SAM" id="MobiDB-lite"/>
    </source>
</evidence>